<organism evidence="1 2">
    <name type="scientific">Octadecabacter dasysiphoniae</name>
    <dbReference type="NCBI Taxonomy" id="2909341"/>
    <lineage>
        <taxon>Bacteria</taxon>
        <taxon>Pseudomonadati</taxon>
        <taxon>Pseudomonadota</taxon>
        <taxon>Alphaproteobacteria</taxon>
        <taxon>Rhodobacterales</taxon>
        <taxon>Roseobacteraceae</taxon>
        <taxon>Octadecabacter</taxon>
    </lineage>
</organism>
<protein>
    <submittedName>
        <fullName evidence="1">Amino acid synthesis family protein</fullName>
    </submittedName>
</protein>
<evidence type="ECO:0000313" key="1">
    <source>
        <dbReference type="EMBL" id="MCF2870318.1"/>
    </source>
</evidence>
<reference evidence="1 2" key="1">
    <citation type="submission" date="2022-01" db="EMBL/GenBank/DDBJ databases">
        <title>Octadecabacter sp. nov., isolated from a marine alga.</title>
        <authorList>
            <person name="Jin M.S."/>
            <person name="Kim H.M."/>
            <person name="Han D.M."/>
            <person name="Jung J.J."/>
            <person name="Jeon C.O."/>
        </authorList>
    </citation>
    <scope>NUCLEOTIDE SEQUENCE [LARGE SCALE GENOMIC DNA]</scope>
    <source>
        <strain evidence="1 2">G9-8</strain>
    </source>
</reference>
<keyword evidence="2" id="KW-1185">Reference proteome</keyword>
<accession>A0ABS9CWA2</accession>
<dbReference type="InterPro" id="IPR035936">
    <property type="entry name" value="BB2672"/>
</dbReference>
<dbReference type="SUPFAM" id="SSF160519">
    <property type="entry name" value="BB2672-like"/>
    <property type="match status" value="1"/>
</dbReference>
<dbReference type="Proteomes" id="UP001200557">
    <property type="component" value="Unassembled WGS sequence"/>
</dbReference>
<name>A0ABS9CWA2_9RHOB</name>
<gene>
    <name evidence="1" type="ORF">L0664_04500</name>
</gene>
<dbReference type="InterPro" id="IPR009569">
    <property type="entry name" value="AA_synth_put"/>
</dbReference>
<comment type="caution">
    <text evidence="1">The sequence shown here is derived from an EMBL/GenBank/DDBJ whole genome shotgun (WGS) entry which is preliminary data.</text>
</comment>
<sequence length="105" mass="11473">MIAAIAVIRNPWAGQGFVDNLAAAIQDCAPELGALPTEMVLEAASCQNSSRGFTALFRLWALAPSMSRGILWALVWKYAIRHQSENADLSGVITHWPELTLKPVR</sequence>
<evidence type="ECO:0000313" key="2">
    <source>
        <dbReference type="Proteomes" id="UP001200557"/>
    </source>
</evidence>
<proteinExistence type="predicted"/>
<dbReference type="EMBL" id="JAKGAQ010000001">
    <property type="protein sequence ID" value="MCF2870318.1"/>
    <property type="molecule type" value="Genomic_DNA"/>
</dbReference>
<dbReference type="Pfam" id="PF06684">
    <property type="entry name" value="AA_synth"/>
    <property type="match status" value="1"/>
</dbReference>
<dbReference type="Gene3D" id="3.30.1330.110">
    <property type="entry name" value="BB2672"/>
    <property type="match status" value="1"/>
</dbReference>